<dbReference type="Proteomes" id="UP000269597">
    <property type="component" value="Unassembled WGS sequence"/>
</dbReference>
<dbReference type="InterPro" id="IPR034733">
    <property type="entry name" value="AcCoA_carboxyl_beta"/>
</dbReference>
<dbReference type="PROSITE" id="PS50980">
    <property type="entry name" value="COA_CT_NTER"/>
    <property type="match status" value="1"/>
</dbReference>
<dbReference type="InterPro" id="IPR045190">
    <property type="entry name" value="MCCB/AccD1-like"/>
</dbReference>
<accession>A0A3R9YYA1</accession>
<dbReference type="PROSITE" id="PS50989">
    <property type="entry name" value="COA_CT_CTER"/>
    <property type="match status" value="1"/>
</dbReference>
<dbReference type="PANTHER" id="PTHR22855">
    <property type="entry name" value="ACETYL, PROPIONYL, PYRUVATE, AND GLUTACONYL CARBOXYLASE-RELATED"/>
    <property type="match status" value="1"/>
</dbReference>
<dbReference type="InterPro" id="IPR029045">
    <property type="entry name" value="ClpP/crotonase-like_dom_sf"/>
</dbReference>
<evidence type="ECO:0000256" key="1">
    <source>
        <dbReference type="ARBA" id="ARBA00022723"/>
    </source>
</evidence>
<evidence type="ECO:0000313" key="3">
    <source>
        <dbReference type="Proteomes" id="UP000269597"/>
    </source>
</evidence>
<dbReference type="InterPro" id="IPR011762">
    <property type="entry name" value="COA_CT_N"/>
</dbReference>
<dbReference type="SUPFAM" id="SSF52096">
    <property type="entry name" value="ClpP/crotonase"/>
    <property type="match status" value="3"/>
</dbReference>
<dbReference type="GO" id="GO:0016874">
    <property type="term" value="F:ligase activity"/>
    <property type="evidence" value="ECO:0007669"/>
    <property type="project" value="InterPro"/>
</dbReference>
<dbReference type="RefSeq" id="WP_050675417.1">
    <property type="nucleotide sequence ID" value="NZ_AP024802.1"/>
</dbReference>
<keyword evidence="1" id="KW-0479">Metal-binding</keyword>
<dbReference type="AlphaFoldDB" id="A0A3R9YYA1"/>
<evidence type="ECO:0000313" key="2">
    <source>
        <dbReference type="EMBL" id="RSP72916.1"/>
    </source>
</evidence>
<reference evidence="2 3" key="1">
    <citation type="submission" date="2018-10" db="EMBL/GenBank/DDBJ databases">
        <title>GWAS and RNA-Seq identify cryptic mechanisms of antimicrobial resistance in Acinetobacter baumannii.</title>
        <authorList>
            <person name="Sahl J.W."/>
        </authorList>
    </citation>
    <scope>NUCLEOTIDE SEQUENCE [LARGE SCALE GENOMIC DNA]</scope>
    <source>
        <strain evidence="2 3">TG31299</strain>
    </source>
</reference>
<dbReference type="FunFam" id="3.90.226.10:FF:000046">
    <property type="entry name" value="Geranyl-CoA carboxylase beta subunit"/>
    <property type="match status" value="1"/>
</dbReference>
<dbReference type="EMBL" id="RFBY01000052">
    <property type="protein sequence ID" value="RSP72916.1"/>
    <property type="molecule type" value="Genomic_DNA"/>
</dbReference>
<proteinExistence type="predicted"/>
<protein>
    <submittedName>
        <fullName evidence="2">Acyl-CoA carboxylase subunit beta</fullName>
    </submittedName>
</protein>
<comment type="caution">
    <text evidence="2">The sequence shown here is derived from an EMBL/GenBank/DDBJ whole genome shotgun (WGS) entry which is preliminary data.</text>
</comment>
<dbReference type="Gene3D" id="3.90.226.10">
    <property type="entry name" value="2-enoyl-CoA Hydratase, Chain A, domain 1"/>
    <property type="match status" value="3"/>
</dbReference>
<name>A0A3R9YYA1_ACIBA</name>
<organism evidence="2 3">
    <name type="scientific">Acinetobacter baumannii</name>
    <dbReference type="NCBI Taxonomy" id="470"/>
    <lineage>
        <taxon>Bacteria</taxon>
        <taxon>Pseudomonadati</taxon>
        <taxon>Pseudomonadota</taxon>
        <taxon>Gammaproteobacteria</taxon>
        <taxon>Moraxellales</taxon>
        <taxon>Moraxellaceae</taxon>
        <taxon>Acinetobacter</taxon>
        <taxon>Acinetobacter calcoaceticus/baumannii complex</taxon>
    </lineage>
</organism>
<gene>
    <name evidence="2" type="ORF">EA722_14400</name>
</gene>
<dbReference type="InterPro" id="IPR011763">
    <property type="entry name" value="COA_CT_C"/>
</dbReference>
<dbReference type="GO" id="GO:0046872">
    <property type="term" value="F:metal ion binding"/>
    <property type="evidence" value="ECO:0007669"/>
    <property type="project" value="UniProtKB-KW"/>
</dbReference>
<sequence>MTILQSEITVGSEQYQKNKEALLAQLSEVRAIQQKSIDKSYAAKPKFDKKGKILPHERIRLLLDTDSPFVELCGLVGYNMHDDKDGSEAGGGVIAGIGFVSGVRCLVSASNSAIKGGTMSPMGVQKTLRLQKIALEQKLPLITLTESGGANLNYAAEVFTYGGMTFANQARLSAAGIPQLAVVHGNATAGGAYQPGLSDYVIVVRKQTEMLLAGPPLLLAATGEVATAEELGGAEMHAQVAGTAEYLAENDADGIRLAREIFEHLNWKEQIKPVDVTYKEPRYDTEELLGVIPSDPKQPFDMKEVVARIIDDSDFLEFKQEYDDLTVCGWAKIGGLHIGIITNNGPIAPQGAAKAAQFIHLCEQTNRPLLFLHNTTGFMVGTDAEQNGIIKHGSKLIQAVANCTVPKISIVVAGSYGAGNYAMCGRSLSPDFIFAWPNSHVAVMGAAQAGKVLRIVADGSKLIQAVANCTVPKISIVVAGSYGAGNYAMCGRSLSPDFIFAWPNSHVAVMGAAQAGKVLRIVAEGKQKASGQEPNPQMLDFLEQSTAMKLEQQSTALFNTAMLHDDGIIDPRDTRKLLIFLLETIYEAQQRELNPTRFGVSRF</sequence>
<dbReference type="PANTHER" id="PTHR22855:SF46">
    <property type="entry name" value="METHYLCROTONOYL-COA CARBOXYLASE"/>
    <property type="match status" value="1"/>
</dbReference>
<dbReference type="Pfam" id="PF01039">
    <property type="entry name" value="Carboxyl_trans"/>
    <property type="match status" value="2"/>
</dbReference>